<dbReference type="PANTHER" id="PTHR35333:SF3">
    <property type="entry name" value="BETA-LACTAMASE-TYPE TRANSPEPTIDASE FOLD CONTAINING PROTEIN"/>
    <property type="match status" value="1"/>
</dbReference>
<name>A0ABV2T4G4_9BACT</name>
<feature type="domain" description="Beta-lactamase class A catalytic" evidence="5">
    <location>
        <begin position="50"/>
        <end position="265"/>
    </location>
</feature>
<keyword evidence="7" id="KW-1185">Reference proteome</keyword>
<gene>
    <name evidence="6" type="ORF">ABR189_11050</name>
</gene>
<dbReference type="PANTHER" id="PTHR35333">
    <property type="entry name" value="BETA-LACTAMASE"/>
    <property type="match status" value="1"/>
</dbReference>
<accession>A0ABV2T4G4</accession>
<dbReference type="Proteomes" id="UP001549749">
    <property type="component" value="Unassembled WGS sequence"/>
</dbReference>
<dbReference type="Pfam" id="PF13354">
    <property type="entry name" value="Beta-lactamase2"/>
    <property type="match status" value="1"/>
</dbReference>
<sequence length="309" mass="34789">MTRIAHGILLWCLLTGMHAVAQHKMPGEKEDARLRAILAPMLEQFRGEAGIYVHHLRTGKTVAINADTIFPTASMVKIPILLGVFDKIAKGELAYKQELIYKDSLLYEGEDILGSFKSGEKITLDKVMMLMLTMSDNTASLWLQSLAGGGAVINQWLEQHGLKDTRVNSRTKGREGNRSIYGWGQTTPREMAGLMARIYKGEMVNKAASERMYRNLTRNHWDAEGLQQVPPDVRTASKNGCVDEARSEVILVNAPHGDYVYCICTKNNVDQRWKRDNEAWVLMRAAGQAIWKHFEPKSKWSPDPAMGQF</sequence>
<comment type="caution">
    <text evidence="6">The sequence shown here is derived from an EMBL/GenBank/DDBJ whole genome shotgun (WGS) entry which is preliminary data.</text>
</comment>
<dbReference type="EC" id="3.5.2.6" evidence="3"/>
<feature type="chain" id="PRO_5046475280" description="beta-lactamase" evidence="4">
    <location>
        <begin position="22"/>
        <end position="309"/>
    </location>
</feature>
<dbReference type="Gene3D" id="3.40.710.10">
    <property type="entry name" value="DD-peptidase/beta-lactamase superfamily"/>
    <property type="match status" value="1"/>
</dbReference>
<comment type="similarity">
    <text evidence="2">Belongs to the class-A beta-lactamase family.</text>
</comment>
<reference evidence="6 7" key="1">
    <citation type="submission" date="2024-06" db="EMBL/GenBank/DDBJ databases">
        <title>Chitinophaga defluvii sp. nov., isolated from municipal sewage.</title>
        <authorList>
            <person name="Zhang L."/>
        </authorList>
    </citation>
    <scope>NUCLEOTIDE SEQUENCE [LARGE SCALE GENOMIC DNA]</scope>
    <source>
        <strain evidence="6 7">H8</strain>
    </source>
</reference>
<dbReference type="InterPro" id="IPR012338">
    <property type="entry name" value="Beta-lactam/transpept-like"/>
</dbReference>
<evidence type="ECO:0000313" key="7">
    <source>
        <dbReference type="Proteomes" id="UP001549749"/>
    </source>
</evidence>
<proteinExistence type="inferred from homology"/>
<organism evidence="6 7">
    <name type="scientific">Chitinophaga defluvii</name>
    <dbReference type="NCBI Taxonomy" id="3163343"/>
    <lineage>
        <taxon>Bacteria</taxon>
        <taxon>Pseudomonadati</taxon>
        <taxon>Bacteroidota</taxon>
        <taxon>Chitinophagia</taxon>
        <taxon>Chitinophagales</taxon>
        <taxon>Chitinophagaceae</taxon>
        <taxon>Chitinophaga</taxon>
    </lineage>
</organism>
<dbReference type="InterPro" id="IPR045155">
    <property type="entry name" value="Beta-lactam_cat"/>
</dbReference>
<dbReference type="SUPFAM" id="SSF56601">
    <property type="entry name" value="beta-lactamase/transpeptidase-like"/>
    <property type="match status" value="1"/>
</dbReference>
<protein>
    <recommendedName>
        <fullName evidence="3">beta-lactamase</fullName>
        <ecNumber evidence="3">3.5.2.6</ecNumber>
    </recommendedName>
</protein>
<comment type="catalytic activity">
    <reaction evidence="1">
        <text>a beta-lactam + H2O = a substituted beta-amino acid</text>
        <dbReference type="Rhea" id="RHEA:20401"/>
        <dbReference type="ChEBI" id="CHEBI:15377"/>
        <dbReference type="ChEBI" id="CHEBI:35627"/>
        <dbReference type="ChEBI" id="CHEBI:140347"/>
        <dbReference type="EC" id="3.5.2.6"/>
    </reaction>
</comment>
<evidence type="ECO:0000313" key="6">
    <source>
        <dbReference type="EMBL" id="MET6997911.1"/>
    </source>
</evidence>
<dbReference type="InterPro" id="IPR000871">
    <property type="entry name" value="Beta-lactam_class-A"/>
</dbReference>
<feature type="signal peptide" evidence="4">
    <location>
        <begin position="1"/>
        <end position="21"/>
    </location>
</feature>
<dbReference type="EMBL" id="JBEXAC010000001">
    <property type="protein sequence ID" value="MET6997911.1"/>
    <property type="molecule type" value="Genomic_DNA"/>
</dbReference>
<evidence type="ECO:0000256" key="3">
    <source>
        <dbReference type="ARBA" id="ARBA00012865"/>
    </source>
</evidence>
<keyword evidence="4" id="KW-0732">Signal</keyword>
<dbReference type="GO" id="GO:0016787">
    <property type="term" value="F:hydrolase activity"/>
    <property type="evidence" value="ECO:0007669"/>
    <property type="project" value="UniProtKB-KW"/>
</dbReference>
<evidence type="ECO:0000259" key="5">
    <source>
        <dbReference type="Pfam" id="PF13354"/>
    </source>
</evidence>
<evidence type="ECO:0000256" key="1">
    <source>
        <dbReference type="ARBA" id="ARBA00001526"/>
    </source>
</evidence>
<evidence type="ECO:0000256" key="4">
    <source>
        <dbReference type="SAM" id="SignalP"/>
    </source>
</evidence>
<evidence type="ECO:0000256" key="2">
    <source>
        <dbReference type="ARBA" id="ARBA00009009"/>
    </source>
</evidence>
<keyword evidence="6" id="KW-0378">Hydrolase</keyword>
<dbReference type="RefSeq" id="WP_354660546.1">
    <property type="nucleotide sequence ID" value="NZ_JBEXAC010000001.1"/>
</dbReference>